<proteinExistence type="predicted"/>
<evidence type="ECO:0000313" key="2">
    <source>
        <dbReference type="Proteomes" id="UP000077266"/>
    </source>
</evidence>
<dbReference type="Gene3D" id="1.25.40.10">
    <property type="entry name" value="Tetratricopeptide repeat domain"/>
    <property type="match status" value="1"/>
</dbReference>
<reference evidence="1 2" key="1">
    <citation type="journal article" date="2016" name="Mol. Biol. Evol.">
        <title>Comparative Genomics of Early-Diverging Mushroom-Forming Fungi Provides Insights into the Origins of Lignocellulose Decay Capabilities.</title>
        <authorList>
            <person name="Nagy L.G."/>
            <person name="Riley R."/>
            <person name="Tritt A."/>
            <person name="Adam C."/>
            <person name="Daum C."/>
            <person name="Floudas D."/>
            <person name="Sun H."/>
            <person name="Yadav J.S."/>
            <person name="Pangilinan J."/>
            <person name="Larsson K.H."/>
            <person name="Matsuura K."/>
            <person name="Barry K."/>
            <person name="Labutti K."/>
            <person name="Kuo R."/>
            <person name="Ohm R.A."/>
            <person name="Bhattacharya S.S."/>
            <person name="Shirouzu T."/>
            <person name="Yoshinaga Y."/>
            <person name="Martin F.M."/>
            <person name="Grigoriev I.V."/>
            <person name="Hibbett D.S."/>
        </authorList>
    </citation>
    <scope>NUCLEOTIDE SEQUENCE [LARGE SCALE GENOMIC DNA]</scope>
    <source>
        <strain evidence="1 2">HHB12029</strain>
    </source>
</reference>
<dbReference type="AlphaFoldDB" id="A0A165Q0Z2"/>
<dbReference type="InterPro" id="IPR011990">
    <property type="entry name" value="TPR-like_helical_dom_sf"/>
</dbReference>
<dbReference type="Proteomes" id="UP000077266">
    <property type="component" value="Unassembled WGS sequence"/>
</dbReference>
<dbReference type="EMBL" id="KV425886">
    <property type="protein sequence ID" value="KZW02934.1"/>
    <property type="molecule type" value="Genomic_DNA"/>
</dbReference>
<organism evidence="1 2">
    <name type="scientific">Exidia glandulosa HHB12029</name>
    <dbReference type="NCBI Taxonomy" id="1314781"/>
    <lineage>
        <taxon>Eukaryota</taxon>
        <taxon>Fungi</taxon>
        <taxon>Dikarya</taxon>
        <taxon>Basidiomycota</taxon>
        <taxon>Agaricomycotina</taxon>
        <taxon>Agaricomycetes</taxon>
        <taxon>Auriculariales</taxon>
        <taxon>Exidiaceae</taxon>
        <taxon>Exidia</taxon>
    </lineage>
</organism>
<sequence length="420" mass="46001">MTEASLASQGTWTLRQPGDIFEEARAVYAAAGNTSGIVEAMLGLSAYVPLHQAIDVCEEARLIALANHAQEEVMAEVYVYLARAHQRAGGTASARSYYQEAVAAARTLQPASPFLLSECIFHVASRDLDDSDVVSAMTGLHEAISLGEIAHHSPLLALANFRFGATLLAQGHYTEARLRLDAALPHIKAIGWANHEIAYWRYLAQLHLLAGDEPAAINAAQMAARFLQDHNESWSRGNMEVLHAHAHVLVWNSDFAGGRAALRVALQHNEDDIGNTGFRAVRYTRAQLLYKLGCLEKDAGCLEDSRNYLLVAVILHRCEGKRTHTLEALASLCQVLGDDVAQLMHQTVMLPLLRCGYLRDLAYVLLHSAEVALRGGQRGLALHRARSSVRMFTSLDCSHDLHKAMKTLSCIENLMSSIPS</sequence>
<protein>
    <recommendedName>
        <fullName evidence="3">TPR-like protein</fullName>
    </recommendedName>
</protein>
<accession>A0A165Q0Z2</accession>
<gene>
    <name evidence="1" type="ORF">EXIGLDRAFT_829053</name>
</gene>
<name>A0A165Q0Z2_EXIGL</name>
<evidence type="ECO:0008006" key="3">
    <source>
        <dbReference type="Google" id="ProtNLM"/>
    </source>
</evidence>
<evidence type="ECO:0000313" key="1">
    <source>
        <dbReference type="EMBL" id="KZW02934.1"/>
    </source>
</evidence>
<keyword evidence="2" id="KW-1185">Reference proteome</keyword>
<dbReference type="SUPFAM" id="SSF48452">
    <property type="entry name" value="TPR-like"/>
    <property type="match status" value="1"/>
</dbReference>
<dbReference type="InParanoid" id="A0A165Q0Z2"/>